<dbReference type="NCBIfam" id="TIGR01549">
    <property type="entry name" value="HAD-SF-IA-v1"/>
    <property type="match status" value="1"/>
</dbReference>
<dbReference type="PANTHER" id="PTHR43434:SF25">
    <property type="entry name" value="PHOSPHOGLYCOLATE PHOSPHATASE"/>
    <property type="match status" value="1"/>
</dbReference>
<dbReference type="Gene3D" id="1.10.150.240">
    <property type="entry name" value="Putative phosphatase, domain 2"/>
    <property type="match status" value="1"/>
</dbReference>
<dbReference type="Gene3D" id="3.40.50.1000">
    <property type="entry name" value="HAD superfamily/HAD-like"/>
    <property type="match status" value="1"/>
</dbReference>
<dbReference type="InterPro" id="IPR050155">
    <property type="entry name" value="HAD-like_hydrolase_sf"/>
</dbReference>
<dbReference type="RefSeq" id="WP_016443195.1">
    <property type="nucleotide sequence ID" value="NZ_CAMXYX010000023.1"/>
</dbReference>
<accession>A0ABT5V552</accession>
<dbReference type="InterPro" id="IPR036412">
    <property type="entry name" value="HAD-like_sf"/>
</dbReference>
<dbReference type="InterPro" id="IPR041492">
    <property type="entry name" value="HAD_2"/>
</dbReference>
<reference evidence="1 2" key="1">
    <citation type="submission" date="2023-02" db="EMBL/GenBank/DDBJ databases">
        <title>Defining the Infant Male Urobiome and Moving Towards Mechanisms in Urobiome Research.</title>
        <authorList>
            <person name="Reasoner S."/>
            <person name="Flores V."/>
            <person name="Van Horn G."/>
            <person name="Morales G."/>
            <person name="Peard L."/>
            <person name="Abelson B."/>
            <person name="Manuel C."/>
            <person name="Lee J."/>
            <person name="Baker B."/>
            <person name="Williams T."/>
            <person name="Schmitz J."/>
            <person name="Clayton D."/>
            <person name="Hadjifrangiskou M."/>
        </authorList>
    </citation>
    <scope>NUCLEOTIDE SEQUENCE [LARGE SCALE GENOMIC DNA]</scope>
    <source>
        <strain evidence="1 2">AS1053</strain>
    </source>
</reference>
<dbReference type="SFLD" id="SFLDG01129">
    <property type="entry name" value="C1.5:_HAD__Beta-PGM__Phosphata"/>
    <property type="match status" value="1"/>
</dbReference>
<organism evidence="1 2">
    <name type="scientific">Actinotignum sanguinis</name>
    <dbReference type="NCBI Taxonomy" id="1445614"/>
    <lineage>
        <taxon>Bacteria</taxon>
        <taxon>Bacillati</taxon>
        <taxon>Actinomycetota</taxon>
        <taxon>Actinomycetes</taxon>
        <taxon>Actinomycetales</taxon>
        <taxon>Actinomycetaceae</taxon>
        <taxon>Actinotignum</taxon>
    </lineage>
</organism>
<dbReference type="InterPro" id="IPR023214">
    <property type="entry name" value="HAD_sf"/>
</dbReference>
<dbReference type="SUPFAM" id="SSF56784">
    <property type="entry name" value="HAD-like"/>
    <property type="match status" value="1"/>
</dbReference>
<protein>
    <submittedName>
        <fullName evidence="1">HAD-IA family hydrolase</fullName>
    </submittedName>
</protein>
<comment type="caution">
    <text evidence="1">The sequence shown here is derived from an EMBL/GenBank/DDBJ whole genome shotgun (WGS) entry which is preliminary data.</text>
</comment>
<proteinExistence type="predicted"/>
<sequence>MFHNIIWDMGGTMVDTYPHVDATLQAVVLDSGQEVSLLEVARLTRRSTNLAITELSRRFGIPEARFREREQELKDSWKITPPPAMAHVHDVLAAVAGINGINVVVTHRDRASARTLLEGLGLQVSDMVCPEDGFPRKPDPAMFTHMINKHHLDPARTLAIGDRPIDITTAHKVGVAGALLETPGIELEADADYRITDLAEVLPLLGA</sequence>
<dbReference type="SFLD" id="SFLDS00003">
    <property type="entry name" value="Haloacid_Dehalogenase"/>
    <property type="match status" value="1"/>
</dbReference>
<dbReference type="EMBL" id="JARBHI010000005">
    <property type="protein sequence ID" value="MDE1656080.1"/>
    <property type="molecule type" value="Genomic_DNA"/>
</dbReference>
<dbReference type="PANTHER" id="PTHR43434">
    <property type="entry name" value="PHOSPHOGLYCOLATE PHOSPHATASE"/>
    <property type="match status" value="1"/>
</dbReference>
<dbReference type="Proteomes" id="UP001219297">
    <property type="component" value="Unassembled WGS sequence"/>
</dbReference>
<name>A0ABT5V552_9ACTO</name>
<evidence type="ECO:0000313" key="1">
    <source>
        <dbReference type="EMBL" id="MDE1656080.1"/>
    </source>
</evidence>
<evidence type="ECO:0000313" key="2">
    <source>
        <dbReference type="Proteomes" id="UP001219297"/>
    </source>
</evidence>
<gene>
    <name evidence="1" type="ORF">PWJ81_03260</name>
</gene>
<keyword evidence="1" id="KW-0378">Hydrolase</keyword>
<dbReference type="InterPro" id="IPR023198">
    <property type="entry name" value="PGP-like_dom2"/>
</dbReference>
<keyword evidence="2" id="KW-1185">Reference proteome</keyword>
<dbReference type="InterPro" id="IPR006439">
    <property type="entry name" value="HAD-SF_hydro_IA"/>
</dbReference>
<dbReference type="Pfam" id="PF13419">
    <property type="entry name" value="HAD_2"/>
    <property type="match status" value="1"/>
</dbReference>
<dbReference type="GO" id="GO:0016787">
    <property type="term" value="F:hydrolase activity"/>
    <property type="evidence" value="ECO:0007669"/>
    <property type="project" value="UniProtKB-KW"/>
</dbReference>